<reference evidence="2 3" key="1">
    <citation type="submission" date="2021-05" db="EMBL/GenBank/DDBJ databases">
        <title>Genome Assembly of Synthetic Allotetraploid Brassica napus Reveals Homoeologous Exchanges between Subgenomes.</title>
        <authorList>
            <person name="Davis J.T."/>
        </authorList>
    </citation>
    <scope>NUCLEOTIDE SEQUENCE [LARGE SCALE GENOMIC DNA]</scope>
    <source>
        <strain evidence="3">cv. Da-Ae</strain>
        <tissue evidence="2">Seedling</tissue>
    </source>
</reference>
<keyword evidence="3" id="KW-1185">Reference proteome</keyword>
<feature type="transmembrane region" description="Helical" evidence="1">
    <location>
        <begin position="165"/>
        <end position="185"/>
    </location>
</feature>
<organism evidence="2 3">
    <name type="scientific">Brassica napus</name>
    <name type="common">Rape</name>
    <dbReference type="NCBI Taxonomy" id="3708"/>
    <lineage>
        <taxon>Eukaryota</taxon>
        <taxon>Viridiplantae</taxon>
        <taxon>Streptophyta</taxon>
        <taxon>Embryophyta</taxon>
        <taxon>Tracheophyta</taxon>
        <taxon>Spermatophyta</taxon>
        <taxon>Magnoliopsida</taxon>
        <taxon>eudicotyledons</taxon>
        <taxon>Gunneridae</taxon>
        <taxon>Pentapetalae</taxon>
        <taxon>rosids</taxon>
        <taxon>malvids</taxon>
        <taxon>Brassicales</taxon>
        <taxon>Brassicaceae</taxon>
        <taxon>Brassiceae</taxon>
        <taxon>Brassica</taxon>
    </lineage>
</organism>
<dbReference type="EMBL" id="JAGKQM010000008">
    <property type="protein sequence ID" value="KAH0914575.1"/>
    <property type="molecule type" value="Genomic_DNA"/>
</dbReference>
<name>A0ABQ8CDV9_BRANA</name>
<feature type="transmembrane region" description="Helical" evidence="1">
    <location>
        <begin position="137"/>
        <end position="158"/>
    </location>
</feature>
<proteinExistence type="predicted"/>
<sequence length="188" mass="21538">MRAIRCTISNELGSNNPSERLTDHQGNNFASTCSFGIVIVSLEHVSDSVNIRALKLIHDFLHLFQPRFPPPHRHRLCSLSLFLSLIVLQRESSPLWESIARRRRDSPIGEKEHTDHFSIHIGALSQIYCNTVSSRIFYSWVWVYEFGFRIFYIGFGFMNSGLGRWVGLGSSISGLEVGWVLYYVGEMK</sequence>
<protein>
    <submittedName>
        <fullName evidence="2">Uncharacterized protein</fullName>
    </submittedName>
</protein>
<evidence type="ECO:0000313" key="3">
    <source>
        <dbReference type="Proteomes" id="UP000824890"/>
    </source>
</evidence>
<accession>A0ABQ8CDV9</accession>
<keyword evidence="1" id="KW-1133">Transmembrane helix</keyword>
<evidence type="ECO:0000256" key="1">
    <source>
        <dbReference type="SAM" id="Phobius"/>
    </source>
</evidence>
<evidence type="ECO:0000313" key="2">
    <source>
        <dbReference type="EMBL" id="KAH0914575.1"/>
    </source>
</evidence>
<gene>
    <name evidence="2" type="ORF">HID58_029021</name>
</gene>
<keyword evidence="1" id="KW-0472">Membrane</keyword>
<dbReference type="Proteomes" id="UP000824890">
    <property type="component" value="Unassembled WGS sequence"/>
</dbReference>
<comment type="caution">
    <text evidence="2">The sequence shown here is derived from an EMBL/GenBank/DDBJ whole genome shotgun (WGS) entry which is preliminary data.</text>
</comment>
<keyword evidence="1" id="KW-0812">Transmembrane</keyword>